<reference evidence="2 3" key="1">
    <citation type="journal article" date="2015" name="Plant Cell">
        <title>Oil accumulation by the oleaginous diatom Fistulifera solaris as revealed by the genome and transcriptome.</title>
        <authorList>
            <person name="Tanaka T."/>
            <person name="Maeda Y."/>
            <person name="Veluchamy A."/>
            <person name="Tanaka M."/>
            <person name="Abida H."/>
            <person name="Marechal E."/>
            <person name="Bowler C."/>
            <person name="Muto M."/>
            <person name="Sunaga Y."/>
            <person name="Tanaka M."/>
            <person name="Yoshino T."/>
            <person name="Taniguchi T."/>
            <person name="Fukuda Y."/>
            <person name="Nemoto M."/>
            <person name="Matsumoto M."/>
            <person name="Wong P.S."/>
            <person name="Aburatani S."/>
            <person name="Fujibuchi W."/>
        </authorList>
    </citation>
    <scope>NUCLEOTIDE SEQUENCE [LARGE SCALE GENOMIC DNA]</scope>
    <source>
        <strain evidence="2 3">JPCC DA0580</strain>
    </source>
</reference>
<dbReference type="InParanoid" id="A0A1Z5JJQ0"/>
<feature type="region of interest" description="Disordered" evidence="1">
    <location>
        <begin position="408"/>
        <end position="441"/>
    </location>
</feature>
<accession>A0A1Z5JJQ0</accession>
<evidence type="ECO:0000313" key="2">
    <source>
        <dbReference type="EMBL" id="GAX14001.1"/>
    </source>
</evidence>
<name>A0A1Z5JJQ0_FISSO</name>
<organism evidence="2 3">
    <name type="scientific">Fistulifera solaris</name>
    <name type="common">Oleaginous diatom</name>
    <dbReference type="NCBI Taxonomy" id="1519565"/>
    <lineage>
        <taxon>Eukaryota</taxon>
        <taxon>Sar</taxon>
        <taxon>Stramenopiles</taxon>
        <taxon>Ochrophyta</taxon>
        <taxon>Bacillariophyta</taxon>
        <taxon>Bacillariophyceae</taxon>
        <taxon>Bacillariophycidae</taxon>
        <taxon>Naviculales</taxon>
        <taxon>Naviculaceae</taxon>
        <taxon>Fistulifera</taxon>
    </lineage>
</organism>
<evidence type="ECO:0000256" key="1">
    <source>
        <dbReference type="SAM" id="MobiDB-lite"/>
    </source>
</evidence>
<comment type="caution">
    <text evidence="2">The sequence shown here is derived from an EMBL/GenBank/DDBJ whole genome shotgun (WGS) entry which is preliminary data.</text>
</comment>
<dbReference type="AlphaFoldDB" id="A0A1Z5JJQ0"/>
<dbReference type="OrthoDB" id="49569at2759"/>
<evidence type="ECO:0000313" key="3">
    <source>
        <dbReference type="Proteomes" id="UP000198406"/>
    </source>
</evidence>
<proteinExistence type="predicted"/>
<keyword evidence="3" id="KW-1185">Reference proteome</keyword>
<gene>
    <name evidence="2" type="ORF">FisN_5Lh085</name>
</gene>
<dbReference type="Proteomes" id="UP000198406">
    <property type="component" value="Unassembled WGS sequence"/>
</dbReference>
<feature type="compositionally biased region" description="Low complexity" evidence="1">
    <location>
        <begin position="415"/>
        <end position="441"/>
    </location>
</feature>
<protein>
    <submittedName>
        <fullName evidence="2">Uncharacterized protein</fullName>
    </submittedName>
</protein>
<dbReference type="EMBL" id="BDSP01000074">
    <property type="protein sequence ID" value="GAX14001.1"/>
    <property type="molecule type" value="Genomic_DNA"/>
</dbReference>
<sequence>MEGKDNKTLFTMSIILLFWLAFASIRLHLSEQAEERFISSLPHRMLLRPVRGEMNKQALHSLEDAIVNTLTLQQSKEGTQDFYDNEVVIQDIIHLELNSANNSESGSTRVQFVITGVTFLNRTDDQLQGQLGQLLESSLAQHGSLGHFLFLISSDPVLGSASTVLVRPVASNTNNTLDQNESDTLSVPLISTLDIILMCTSGTILLGIVYMLIQHHKDRGYIENQRLVLFNRHHRDASIASTNARNPGANTLENGSHLESIGRISSISGSPFSTAASEHCLSPYRRFLSENYKTKWSQPQRTLSHIRRNITKSAAAFIKADDENDSVDEFVFEDKSDDSVDLFNVDMSSSFIDSKANAASAVTEWMKTIRVVTTDQRVESSPMSGFFATEENRVARAVTVETAISPSVASSLNHSPSSDVSLASSSASSSGFSTGTSSSDGSVLADALSKLNHYSLDQRSLEQSMASSIVASHSKEKMEV</sequence>